<dbReference type="PaxDb" id="3827-XP_004515224.1"/>
<keyword evidence="8" id="KW-1185">Reference proteome</keyword>
<comment type="cofactor">
    <cofactor evidence="1">
        <name>Fe cation</name>
        <dbReference type="ChEBI" id="CHEBI:24875"/>
    </cofactor>
</comment>
<dbReference type="PANTHER" id="PTHR10209">
    <property type="entry name" value="OXIDOREDUCTASE, 2OG-FE II OXYGENASE FAMILY PROTEIN"/>
    <property type="match status" value="1"/>
</dbReference>
<dbReference type="RefSeq" id="XP_004515224.2">
    <property type="nucleotide sequence ID" value="XM_004515167.2"/>
</dbReference>
<dbReference type="Proteomes" id="UP000087171">
    <property type="component" value="Unplaced"/>
</dbReference>
<dbReference type="PROSITE" id="PS51471">
    <property type="entry name" value="FE2OG_OXY"/>
    <property type="match status" value="1"/>
</dbReference>
<feature type="domain" description="Fe2OG dioxygenase" evidence="7">
    <location>
        <begin position="238"/>
        <end position="341"/>
    </location>
</feature>
<gene>
    <name evidence="9" type="primary">LOC101501042</name>
</gene>
<keyword evidence="5 6" id="KW-0408">Iron</keyword>
<name>A0A1S2Z532_CICAR</name>
<organism evidence="8 9">
    <name type="scientific">Cicer arietinum</name>
    <name type="common">Chickpea</name>
    <name type="synonym">Garbanzo</name>
    <dbReference type="NCBI Taxonomy" id="3827"/>
    <lineage>
        <taxon>Eukaryota</taxon>
        <taxon>Viridiplantae</taxon>
        <taxon>Streptophyta</taxon>
        <taxon>Embryophyta</taxon>
        <taxon>Tracheophyta</taxon>
        <taxon>Spermatophyta</taxon>
        <taxon>Magnoliopsida</taxon>
        <taxon>eudicotyledons</taxon>
        <taxon>Gunneridae</taxon>
        <taxon>Pentapetalae</taxon>
        <taxon>rosids</taxon>
        <taxon>fabids</taxon>
        <taxon>Fabales</taxon>
        <taxon>Fabaceae</taxon>
        <taxon>Papilionoideae</taxon>
        <taxon>50 kb inversion clade</taxon>
        <taxon>NPAAA clade</taxon>
        <taxon>Hologalegina</taxon>
        <taxon>IRL clade</taxon>
        <taxon>Cicereae</taxon>
        <taxon>Cicer</taxon>
    </lineage>
</organism>
<dbReference type="PANTHER" id="PTHR10209:SF797">
    <property type="entry name" value="OXIDASE, PUTATIVE-RELATED"/>
    <property type="match status" value="1"/>
</dbReference>
<dbReference type="InterPro" id="IPR026992">
    <property type="entry name" value="DIOX_N"/>
</dbReference>
<comment type="similarity">
    <text evidence="2 6">Belongs to the iron/ascorbate-dependent oxidoreductase family.</text>
</comment>
<dbReference type="FunFam" id="2.60.120.330:FF:000005">
    <property type="entry name" value="1-aminocyclopropane-1-carboxylate oxidase homolog 1"/>
    <property type="match status" value="1"/>
</dbReference>
<evidence type="ECO:0000259" key="7">
    <source>
        <dbReference type="PROSITE" id="PS51471"/>
    </source>
</evidence>
<evidence type="ECO:0000313" key="8">
    <source>
        <dbReference type="Proteomes" id="UP000087171"/>
    </source>
</evidence>
<protein>
    <submittedName>
        <fullName evidence="9">1-aminocyclopropane-1-carboxylate oxidase homolog 1-like</fullName>
    </submittedName>
</protein>
<dbReference type="Gene3D" id="2.60.120.330">
    <property type="entry name" value="B-lactam Antibiotic, Isopenicillin N Synthase, Chain"/>
    <property type="match status" value="1"/>
</dbReference>
<dbReference type="InterPro" id="IPR027443">
    <property type="entry name" value="IPNS-like_sf"/>
</dbReference>
<evidence type="ECO:0000256" key="4">
    <source>
        <dbReference type="ARBA" id="ARBA00023002"/>
    </source>
</evidence>
<keyword evidence="4 6" id="KW-0560">Oxidoreductase</keyword>
<evidence type="ECO:0000256" key="3">
    <source>
        <dbReference type="ARBA" id="ARBA00022723"/>
    </source>
</evidence>
<proteinExistence type="inferred from homology"/>
<evidence type="ECO:0000256" key="6">
    <source>
        <dbReference type="RuleBase" id="RU003682"/>
    </source>
</evidence>
<dbReference type="GO" id="GO:0051213">
    <property type="term" value="F:dioxygenase activity"/>
    <property type="evidence" value="ECO:0007669"/>
    <property type="project" value="UniProtKB-ARBA"/>
</dbReference>
<reference evidence="9" key="1">
    <citation type="submission" date="2025-08" db="UniProtKB">
        <authorList>
            <consortium name="RefSeq"/>
        </authorList>
    </citation>
    <scope>IDENTIFICATION</scope>
    <source>
        <tissue evidence="9">Etiolated seedlings</tissue>
    </source>
</reference>
<sequence>MCGKTKSSSLLSNFIPCLIDMEIKSGNLLHENIDSTYDKLAELKAFDETKAGVLGLVRRGVTKIPRMFYSEELNITENSNGNTKLSVPVIDLKNRNNDPALRVEILNQIRTACKEWGFFQVINHGIPVSVLDEMIDGTLKFHEQDEDLKKPYYSRDLIKKGVTYFSNMSLFSGNPADWRDTLDIVVGPESLKSEKVPEICRDIVVEFLHNIRQLGSFMAELLSEALGLNPSYLNDLNPSDRRIFIMGHCYPPCPEPELTVGATTHTDANFFTLLLQDQLGGLQVLHEGKWVNVPALHGALVVNIGDLLQLVSNDKFVSVYHRVLSQKVGPRISVASSFLNVHDPNESDLKIYGPIKELTSAENPPIYKDITIKDFYGHYFAKGLDGHSSLEPFKL</sequence>
<dbReference type="Pfam" id="PF14226">
    <property type="entry name" value="DIOX_N"/>
    <property type="match status" value="1"/>
</dbReference>
<evidence type="ECO:0000256" key="2">
    <source>
        <dbReference type="ARBA" id="ARBA00008056"/>
    </source>
</evidence>
<accession>A0A1S2Z532</accession>
<dbReference type="KEGG" id="cam:101501042"/>
<dbReference type="Pfam" id="PF03171">
    <property type="entry name" value="2OG-FeII_Oxy"/>
    <property type="match status" value="1"/>
</dbReference>
<dbReference type="eggNOG" id="KOG0143">
    <property type="taxonomic scope" value="Eukaryota"/>
</dbReference>
<dbReference type="InterPro" id="IPR044861">
    <property type="entry name" value="IPNS-like_FE2OG_OXY"/>
</dbReference>
<dbReference type="InterPro" id="IPR005123">
    <property type="entry name" value="Oxoglu/Fe-dep_dioxygenase_dom"/>
</dbReference>
<dbReference type="AlphaFoldDB" id="A0A1S2Z532"/>
<dbReference type="GO" id="GO:0046872">
    <property type="term" value="F:metal ion binding"/>
    <property type="evidence" value="ECO:0007669"/>
    <property type="project" value="UniProtKB-KW"/>
</dbReference>
<evidence type="ECO:0000256" key="1">
    <source>
        <dbReference type="ARBA" id="ARBA00001962"/>
    </source>
</evidence>
<dbReference type="SUPFAM" id="SSF51197">
    <property type="entry name" value="Clavaminate synthase-like"/>
    <property type="match status" value="1"/>
</dbReference>
<evidence type="ECO:0000256" key="5">
    <source>
        <dbReference type="ARBA" id="ARBA00023004"/>
    </source>
</evidence>
<keyword evidence="3 6" id="KW-0479">Metal-binding</keyword>
<evidence type="ECO:0000313" key="9">
    <source>
        <dbReference type="RefSeq" id="XP_004515224.2"/>
    </source>
</evidence>
<dbReference type="OrthoDB" id="288590at2759"/>